<dbReference type="InterPro" id="IPR019479">
    <property type="entry name" value="Peroxiredoxin_C"/>
</dbReference>
<reference evidence="12 13" key="1">
    <citation type="submission" date="2018-10" db="EMBL/GenBank/DDBJ databases">
        <title>Comparative functional genomics of the obligate endosymbiont Buchnera aphidicola.</title>
        <authorList>
            <person name="Chong R.A."/>
        </authorList>
    </citation>
    <scope>NUCLEOTIDE SEQUENCE [LARGE SCALE GENOMIC DNA]</scope>
    <source>
        <strain evidence="12 13">Aoe</strain>
    </source>
</reference>
<name>A0A4D6Y0A1_9GAMM</name>
<keyword evidence="3" id="KW-0963">Cytoplasm</keyword>
<dbReference type="PIRSF" id="PIRSF000239">
    <property type="entry name" value="AHPC"/>
    <property type="match status" value="1"/>
</dbReference>
<organism evidence="12 13">
    <name type="scientific">Buchnera aphidicola</name>
    <name type="common">Anoecia oenotherae</name>
    <dbReference type="NCBI Taxonomy" id="1241833"/>
    <lineage>
        <taxon>Bacteria</taxon>
        <taxon>Pseudomonadati</taxon>
        <taxon>Pseudomonadota</taxon>
        <taxon>Gammaproteobacteria</taxon>
        <taxon>Enterobacterales</taxon>
        <taxon>Erwiniaceae</taxon>
        <taxon>Buchnera</taxon>
    </lineage>
</organism>
<dbReference type="GO" id="GO:0008379">
    <property type="term" value="F:thioredoxin peroxidase activity"/>
    <property type="evidence" value="ECO:0007669"/>
    <property type="project" value="TreeGrafter"/>
</dbReference>
<evidence type="ECO:0000256" key="10">
    <source>
        <dbReference type="PIRSR" id="PIRSR000239-1"/>
    </source>
</evidence>
<dbReference type="GO" id="GO:0042744">
    <property type="term" value="P:hydrogen peroxide catabolic process"/>
    <property type="evidence" value="ECO:0007669"/>
    <property type="project" value="TreeGrafter"/>
</dbReference>
<gene>
    <name evidence="12" type="ORF">D9V65_00755</name>
</gene>
<evidence type="ECO:0000256" key="6">
    <source>
        <dbReference type="ARBA" id="ARBA00023157"/>
    </source>
</evidence>
<comment type="similarity">
    <text evidence="2">Belongs to the peroxiredoxin family. AhpC/Prx1 subfamily.</text>
</comment>
<dbReference type="GO" id="GO:0005829">
    <property type="term" value="C:cytosol"/>
    <property type="evidence" value="ECO:0007669"/>
    <property type="project" value="TreeGrafter"/>
</dbReference>
<dbReference type="Gene3D" id="3.40.30.10">
    <property type="entry name" value="Glutaredoxin"/>
    <property type="match status" value="1"/>
</dbReference>
<dbReference type="InterPro" id="IPR050217">
    <property type="entry name" value="Peroxiredoxin"/>
</dbReference>
<evidence type="ECO:0000256" key="2">
    <source>
        <dbReference type="ARBA" id="ARBA00009796"/>
    </source>
</evidence>
<dbReference type="OrthoDB" id="9812811at2"/>
<dbReference type="InterPro" id="IPR024706">
    <property type="entry name" value="Peroxiredoxin_AhpC-typ"/>
</dbReference>
<dbReference type="InterPro" id="IPR000866">
    <property type="entry name" value="AhpC/TSA"/>
</dbReference>
<dbReference type="PANTHER" id="PTHR10681">
    <property type="entry name" value="THIOREDOXIN PEROXIDASE"/>
    <property type="match status" value="1"/>
</dbReference>
<dbReference type="GO" id="GO:0033554">
    <property type="term" value="P:cellular response to stress"/>
    <property type="evidence" value="ECO:0007669"/>
    <property type="project" value="TreeGrafter"/>
</dbReference>
<dbReference type="GO" id="GO:0006979">
    <property type="term" value="P:response to oxidative stress"/>
    <property type="evidence" value="ECO:0007669"/>
    <property type="project" value="TreeGrafter"/>
</dbReference>
<keyword evidence="13" id="KW-1185">Reference proteome</keyword>
<dbReference type="InterPro" id="IPR036249">
    <property type="entry name" value="Thioredoxin-like_sf"/>
</dbReference>
<dbReference type="EMBL" id="CP033012">
    <property type="protein sequence ID" value="QCI19281.1"/>
    <property type="molecule type" value="Genomic_DNA"/>
</dbReference>
<evidence type="ECO:0000313" key="13">
    <source>
        <dbReference type="Proteomes" id="UP000298677"/>
    </source>
</evidence>
<evidence type="ECO:0000313" key="12">
    <source>
        <dbReference type="EMBL" id="QCI19281.1"/>
    </source>
</evidence>
<evidence type="ECO:0000256" key="7">
    <source>
        <dbReference type="ARBA" id="ARBA00023284"/>
    </source>
</evidence>
<dbReference type="PROSITE" id="PS51352">
    <property type="entry name" value="THIOREDOXIN_2"/>
    <property type="match status" value="1"/>
</dbReference>
<keyword evidence="4" id="KW-0575">Peroxidase</keyword>
<evidence type="ECO:0000256" key="3">
    <source>
        <dbReference type="ARBA" id="ARBA00022490"/>
    </source>
</evidence>
<feature type="active site" description="Cysteine sulfenic acid (-SOH) intermediate; for peroxidase activity" evidence="10">
    <location>
        <position position="50"/>
    </location>
</feature>
<proteinExistence type="inferred from homology"/>
<keyword evidence="7" id="KW-0676">Redox-active center</keyword>
<evidence type="ECO:0000259" key="11">
    <source>
        <dbReference type="PROSITE" id="PS51352"/>
    </source>
</evidence>
<dbReference type="Pfam" id="PF00578">
    <property type="entry name" value="AhpC-TSA"/>
    <property type="match status" value="1"/>
</dbReference>
<dbReference type="AlphaFoldDB" id="A0A4D6Y0A1"/>
<sequence>MALVTLPAPDFTASAILKNGNIVDNFNLKKFIHNKYSIIFFWPMDFTFVCPSELISLDNAYVHFEKRKVQIIGISVDSVFVHNAWRNTDRRNGGIGPVQYVMVSDIKRKIQKLYGIEHPILGVALRASFIVDKHGIIRHQVVNDLPFGRNTQELLRIIDSIEHTETAGEVCPANWKKGKEGMIPSSLGVKSFLIKHSNSL</sequence>
<evidence type="ECO:0000256" key="5">
    <source>
        <dbReference type="ARBA" id="ARBA00023002"/>
    </source>
</evidence>
<comment type="function">
    <text evidence="9">Thiol-specific peroxidase that catalyzes the reduction of hydrogen peroxide and organic hydroperoxides to water and alcohols, respectively. Plays a role in cell protection against oxidative stress by detoxifying peroxides.</text>
</comment>
<comment type="subcellular location">
    <subcellularLocation>
        <location evidence="1">Cytoplasm</location>
    </subcellularLocation>
</comment>
<dbReference type="Proteomes" id="UP000298677">
    <property type="component" value="Chromosome"/>
</dbReference>
<keyword evidence="6" id="KW-1015">Disulfide bond</keyword>
<keyword evidence="5" id="KW-0560">Oxidoreductase</keyword>
<dbReference type="GO" id="GO:0045454">
    <property type="term" value="P:cell redox homeostasis"/>
    <property type="evidence" value="ECO:0007669"/>
    <property type="project" value="TreeGrafter"/>
</dbReference>
<dbReference type="PANTHER" id="PTHR10681:SF128">
    <property type="entry name" value="THIOREDOXIN-DEPENDENT PEROXIDE REDUCTASE, MITOCHONDRIAL"/>
    <property type="match status" value="1"/>
</dbReference>
<evidence type="ECO:0000256" key="1">
    <source>
        <dbReference type="ARBA" id="ARBA00004496"/>
    </source>
</evidence>
<dbReference type="InterPro" id="IPR013766">
    <property type="entry name" value="Thioredoxin_domain"/>
</dbReference>
<evidence type="ECO:0000256" key="8">
    <source>
        <dbReference type="ARBA" id="ARBA00032824"/>
    </source>
</evidence>
<evidence type="ECO:0000256" key="4">
    <source>
        <dbReference type="ARBA" id="ARBA00022559"/>
    </source>
</evidence>
<evidence type="ECO:0000256" key="9">
    <source>
        <dbReference type="ARBA" id="ARBA00037420"/>
    </source>
</evidence>
<dbReference type="CDD" id="cd03015">
    <property type="entry name" value="PRX_Typ2cys"/>
    <property type="match status" value="1"/>
</dbReference>
<dbReference type="FunFam" id="3.40.30.10:FF:000002">
    <property type="entry name" value="Alkyl hydroperoxide reductase C"/>
    <property type="match status" value="1"/>
</dbReference>
<dbReference type="SUPFAM" id="SSF52833">
    <property type="entry name" value="Thioredoxin-like"/>
    <property type="match status" value="1"/>
</dbReference>
<dbReference type="RefSeq" id="WP_158341688.1">
    <property type="nucleotide sequence ID" value="NZ_CP033012.1"/>
</dbReference>
<dbReference type="Pfam" id="PF10417">
    <property type="entry name" value="1-cysPrx_C"/>
    <property type="match status" value="1"/>
</dbReference>
<protein>
    <recommendedName>
        <fullName evidence="8">Thioredoxin peroxidase</fullName>
    </recommendedName>
</protein>
<accession>A0A4D6Y0A1</accession>
<feature type="domain" description="Thioredoxin" evidence="11">
    <location>
        <begin position="2"/>
        <end position="163"/>
    </location>
</feature>